<organism evidence="7 8">
    <name type="scientific">Abrus precatorius</name>
    <name type="common">Indian licorice</name>
    <name type="synonym">Glycine abrus</name>
    <dbReference type="NCBI Taxonomy" id="3816"/>
    <lineage>
        <taxon>Eukaryota</taxon>
        <taxon>Viridiplantae</taxon>
        <taxon>Streptophyta</taxon>
        <taxon>Embryophyta</taxon>
        <taxon>Tracheophyta</taxon>
        <taxon>Spermatophyta</taxon>
        <taxon>Magnoliopsida</taxon>
        <taxon>eudicotyledons</taxon>
        <taxon>Gunneridae</taxon>
        <taxon>Pentapetalae</taxon>
        <taxon>rosids</taxon>
        <taxon>fabids</taxon>
        <taxon>Fabales</taxon>
        <taxon>Fabaceae</taxon>
        <taxon>Papilionoideae</taxon>
        <taxon>50 kb inversion clade</taxon>
        <taxon>NPAAA clade</taxon>
        <taxon>indigoferoid/millettioid clade</taxon>
        <taxon>Abreae</taxon>
        <taxon>Abrus</taxon>
    </lineage>
</organism>
<dbReference type="InterPro" id="IPR001005">
    <property type="entry name" value="SANT/Myb"/>
</dbReference>
<dbReference type="GO" id="GO:0003700">
    <property type="term" value="F:DNA-binding transcription factor activity"/>
    <property type="evidence" value="ECO:0007669"/>
    <property type="project" value="InterPro"/>
</dbReference>
<evidence type="ECO:0000256" key="1">
    <source>
        <dbReference type="ARBA" id="ARBA00004123"/>
    </source>
</evidence>
<evidence type="ECO:0000256" key="5">
    <source>
        <dbReference type="SAM" id="Coils"/>
    </source>
</evidence>
<gene>
    <name evidence="8" type="primary">LOC113871405</name>
</gene>
<proteinExistence type="predicted"/>
<reference evidence="7" key="1">
    <citation type="journal article" date="2019" name="Toxins">
        <title>Detection of Abrin-Like and Prepropulchellin-Like Toxin Genes and Transcripts Using Whole Genome Sequencing and Full-Length Transcript Sequencing of Abrus precatorius.</title>
        <authorList>
            <person name="Hovde B.T."/>
            <person name="Daligault H.E."/>
            <person name="Hanschen E.R."/>
            <person name="Kunde Y.A."/>
            <person name="Johnson M.B."/>
            <person name="Starkenburg S.R."/>
            <person name="Johnson S.L."/>
        </authorList>
    </citation>
    <scope>NUCLEOTIDE SEQUENCE [LARGE SCALE GENOMIC DNA]</scope>
</reference>
<dbReference type="Gene3D" id="1.10.10.60">
    <property type="entry name" value="Homeodomain-like"/>
    <property type="match status" value="1"/>
</dbReference>
<dbReference type="AlphaFoldDB" id="A0A8B8M6K0"/>
<evidence type="ECO:0000256" key="3">
    <source>
        <dbReference type="ARBA" id="ARBA00023163"/>
    </source>
</evidence>
<dbReference type="GO" id="GO:0003677">
    <property type="term" value="F:DNA binding"/>
    <property type="evidence" value="ECO:0007669"/>
    <property type="project" value="InterPro"/>
</dbReference>
<dbReference type="SUPFAM" id="SSF46689">
    <property type="entry name" value="Homeodomain-like"/>
    <property type="match status" value="1"/>
</dbReference>
<feature type="domain" description="Myb-like" evidence="6">
    <location>
        <begin position="135"/>
        <end position="182"/>
    </location>
</feature>
<keyword evidence="5" id="KW-0175">Coiled coil</keyword>
<dbReference type="GO" id="GO:0005634">
    <property type="term" value="C:nucleus"/>
    <property type="evidence" value="ECO:0007669"/>
    <property type="project" value="UniProtKB-SubCell"/>
</dbReference>
<dbReference type="NCBIfam" id="TIGR01557">
    <property type="entry name" value="myb_SHAQKYF"/>
    <property type="match status" value="1"/>
</dbReference>
<dbReference type="GeneID" id="113871405"/>
<dbReference type="InterPro" id="IPR006447">
    <property type="entry name" value="Myb_dom_plants"/>
</dbReference>
<feature type="coiled-coil region" evidence="5">
    <location>
        <begin position="205"/>
        <end position="232"/>
    </location>
</feature>
<evidence type="ECO:0000256" key="4">
    <source>
        <dbReference type="ARBA" id="ARBA00023242"/>
    </source>
</evidence>
<dbReference type="PANTHER" id="PTHR31499">
    <property type="entry name" value="MYB FAMILY TRANSCRIPTION FACTOR PHL11"/>
    <property type="match status" value="1"/>
</dbReference>
<dbReference type="PANTHER" id="PTHR31499:SF48">
    <property type="entry name" value="MYB-LIKE TRANSCRIPTION FACTOR FAMILY PROTEIN"/>
    <property type="match status" value="1"/>
</dbReference>
<comment type="subcellular location">
    <subcellularLocation>
        <location evidence="1">Nucleus</location>
    </subcellularLocation>
</comment>
<dbReference type="RefSeq" id="XP_027364301.1">
    <property type="nucleotide sequence ID" value="XM_027508500.1"/>
</dbReference>
<keyword evidence="4" id="KW-0539">Nucleus</keyword>
<name>A0A8B8M6K0_ABRPR</name>
<keyword evidence="2" id="KW-0805">Transcription regulation</keyword>
<keyword evidence="3" id="KW-0804">Transcription</keyword>
<sequence length="232" mass="26166">MYLSSQVSNGACSSLAKGGGSENDDFNFQQHEQHVVDDSFLCFNFPEASASQNLQCQCSGDNSSTPLFRSFVDSLLSSHEDTFCQTYSEHTSLDLSLYENLGHVHNRLMGDDSAPVTQRGNCTSGKVPTRQKRIKWTKDLHEQFVAAVNILGGPQEAKPKAVLQLMNSTSLTIFHVKSHLQVTLFNIITSYKQIDESRQLQLEVRRSIEEQLEIQRNLLMQVEQQKKQLQNV</sequence>
<accession>A0A8B8M6K0</accession>
<dbReference type="OrthoDB" id="551907at2759"/>
<dbReference type="InterPro" id="IPR009057">
    <property type="entry name" value="Homeodomain-like_sf"/>
</dbReference>
<dbReference type="Pfam" id="PF00249">
    <property type="entry name" value="Myb_DNA-binding"/>
    <property type="match status" value="1"/>
</dbReference>
<keyword evidence="7" id="KW-1185">Reference proteome</keyword>
<protein>
    <submittedName>
        <fullName evidence="8">Protein PHR1-LIKE 1-like</fullName>
    </submittedName>
</protein>
<evidence type="ECO:0000259" key="6">
    <source>
        <dbReference type="Pfam" id="PF00249"/>
    </source>
</evidence>
<evidence type="ECO:0000313" key="7">
    <source>
        <dbReference type="Proteomes" id="UP000694853"/>
    </source>
</evidence>
<evidence type="ECO:0000313" key="8">
    <source>
        <dbReference type="RefSeq" id="XP_027364301.1"/>
    </source>
</evidence>
<reference evidence="8" key="2">
    <citation type="submission" date="2025-08" db="UniProtKB">
        <authorList>
            <consortium name="RefSeq"/>
        </authorList>
    </citation>
    <scope>IDENTIFICATION</scope>
    <source>
        <tissue evidence="8">Young leaves</tissue>
    </source>
</reference>
<dbReference type="InterPro" id="IPR046955">
    <property type="entry name" value="PHR1-like"/>
</dbReference>
<dbReference type="KEGG" id="aprc:113871405"/>
<evidence type="ECO:0000256" key="2">
    <source>
        <dbReference type="ARBA" id="ARBA00023015"/>
    </source>
</evidence>
<dbReference type="Proteomes" id="UP000694853">
    <property type="component" value="Unplaced"/>
</dbReference>